<dbReference type="PANTHER" id="PTHR33164:SF89">
    <property type="entry name" value="MARR FAMILY REGULATORY PROTEIN"/>
    <property type="match status" value="1"/>
</dbReference>
<proteinExistence type="predicted"/>
<evidence type="ECO:0000313" key="3">
    <source>
        <dbReference type="EMBL" id="NIA54243.1"/>
    </source>
</evidence>
<evidence type="ECO:0000259" key="2">
    <source>
        <dbReference type="PROSITE" id="PS50995"/>
    </source>
</evidence>
<keyword evidence="4" id="KW-1185">Reference proteome</keyword>
<dbReference type="Pfam" id="PF12802">
    <property type="entry name" value="MarR_2"/>
    <property type="match status" value="1"/>
</dbReference>
<comment type="caution">
    <text evidence="3">The sequence shown here is derived from an EMBL/GenBank/DDBJ whole genome shotgun (WGS) entry which is preliminary data.</text>
</comment>
<sequence length="170" mass="18145">MSSSSHSNPAAEPDTLPSPPSSTRVLRQFRVVFNAVKTHFRQVEREAGVGGAQLWALSVIDRRPGIGVTELARELDIHQSTASNLIKSLVERSLVATSREGTDRRSVSLRIQPAGADVLRSAPLPFAGVLPDALSALDAATLSRLEQDLGKLIALLEADEASGNVLLSQM</sequence>
<organism evidence="3 4">
    <name type="scientific">Telluria antibiotica</name>
    <dbReference type="NCBI Taxonomy" id="2717319"/>
    <lineage>
        <taxon>Bacteria</taxon>
        <taxon>Pseudomonadati</taxon>
        <taxon>Pseudomonadota</taxon>
        <taxon>Betaproteobacteria</taxon>
        <taxon>Burkholderiales</taxon>
        <taxon>Oxalobacteraceae</taxon>
        <taxon>Telluria group</taxon>
        <taxon>Telluria</taxon>
    </lineage>
</organism>
<dbReference type="InterPro" id="IPR036388">
    <property type="entry name" value="WH-like_DNA-bd_sf"/>
</dbReference>
<protein>
    <submittedName>
        <fullName evidence="3">Winged helix-turn-helix transcriptional regulator</fullName>
    </submittedName>
</protein>
<name>A0ABX0PCF8_9BURK</name>
<dbReference type="EMBL" id="JAAQOM010000006">
    <property type="protein sequence ID" value="NIA54243.1"/>
    <property type="molecule type" value="Genomic_DNA"/>
</dbReference>
<feature type="domain" description="HTH marR-type" evidence="2">
    <location>
        <begin position="22"/>
        <end position="154"/>
    </location>
</feature>
<dbReference type="PANTHER" id="PTHR33164">
    <property type="entry name" value="TRANSCRIPTIONAL REGULATOR, MARR FAMILY"/>
    <property type="match status" value="1"/>
</dbReference>
<dbReference type="InterPro" id="IPR000835">
    <property type="entry name" value="HTH_MarR-typ"/>
</dbReference>
<dbReference type="InterPro" id="IPR036390">
    <property type="entry name" value="WH_DNA-bd_sf"/>
</dbReference>
<dbReference type="PROSITE" id="PS50995">
    <property type="entry name" value="HTH_MARR_2"/>
    <property type="match status" value="1"/>
</dbReference>
<dbReference type="SMART" id="SM00347">
    <property type="entry name" value="HTH_MARR"/>
    <property type="match status" value="1"/>
</dbReference>
<dbReference type="InterPro" id="IPR039422">
    <property type="entry name" value="MarR/SlyA-like"/>
</dbReference>
<evidence type="ECO:0000313" key="4">
    <source>
        <dbReference type="Proteomes" id="UP000716322"/>
    </source>
</evidence>
<dbReference type="Proteomes" id="UP000716322">
    <property type="component" value="Unassembled WGS sequence"/>
</dbReference>
<dbReference type="Gene3D" id="1.10.10.10">
    <property type="entry name" value="Winged helix-like DNA-binding domain superfamily/Winged helix DNA-binding domain"/>
    <property type="match status" value="1"/>
</dbReference>
<evidence type="ECO:0000256" key="1">
    <source>
        <dbReference type="SAM" id="MobiDB-lite"/>
    </source>
</evidence>
<dbReference type="SUPFAM" id="SSF46785">
    <property type="entry name" value="Winged helix' DNA-binding domain"/>
    <property type="match status" value="1"/>
</dbReference>
<reference evidence="3 4" key="1">
    <citation type="submission" date="2020-03" db="EMBL/GenBank/DDBJ databases">
        <title>Genome sequence of strain Massilia sp. TW-1.</title>
        <authorList>
            <person name="Chaudhary D.K."/>
        </authorList>
    </citation>
    <scope>NUCLEOTIDE SEQUENCE [LARGE SCALE GENOMIC DNA]</scope>
    <source>
        <strain evidence="3 4">TW-1</strain>
    </source>
</reference>
<dbReference type="RefSeq" id="WP_166859206.1">
    <property type="nucleotide sequence ID" value="NZ_JAAQOM010000006.1"/>
</dbReference>
<gene>
    <name evidence="3" type="ORF">HAV22_11435</name>
</gene>
<feature type="region of interest" description="Disordered" evidence="1">
    <location>
        <begin position="1"/>
        <end position="22"/>
    </location>
</feature>
<accession>A0ABX0PCF8</accession>